<dbReference type="AlphaFoldDB" id="A0A5J4S3M5"/>
<evidence type="ECO:0000313" key="1">
    <source>
        <dbReference type="EMBL" id="KAA6340636.1"/>
    </source>
</evidence>
<organism evidence="1 2">
    <name type="scientific">Streblomastix strix</name>
    <dbReference type="NCBI Taxonomy" id="222440"/>
    <lineage>
        <taxon>Eukaryota</taxon>
        <taxon>Metamonada</taxon>
        <taxon>Preaxostyla</taxon>
        <taxon>Oxymonadida</taxon>
        <taxon>Streblomastigidae</taxon>
        <taxon>Streblomastix</taxon>
    </lineage>
</organism>
<name>A0A5J4S3M5_9EUKA</name>
<dbReference type="Proteomes" id="UP000324800">
    <property type="component" value="Unassembled WGS sequence"/>
</dbReference>
<evidence type="ECO:0000313" key="2">
    <source>
        <dbReference type="Proteomes" id="UP000324800"/>
    </source>
</evidence>
<protein>
    <submittedName>
        <fullName evidence="1">Uncharacterized protein</fullName>
    </submittedName>
</protein>
<dbReference type="EMBL" id="SNRW01040909">
    <property type="protein sequence ID" value="KAA6340636.1"/>
    <property type="molecule type" value="Genomic_DNA"/>
</dbReference>
<gene>
    <name evidence="1" type="ORF">EZS28_052522</name>
</gene>
<sequence>MISSRESKFLPFIVPFKSPKAQKSHGDMSGLYGG</sequence>
<proteinExistence type="predicted"/>
<reference evidence="1 2" key="1">
    <citation type="submission" date="2019-03" db="EMBL/GenBank/DDBJ databases">
        <title>Single cell metagenomics reveals metabolic interactions within the superorganism composed of flagellate Streblomastix strix and complex community of Bacteroidetes bacteria on its surface.</title>
        <authorList>
            <person name="Treitli S.C."/>
            <person name="Kolisko M."/>
            <person name="Husnik F."/>
            <person name="Keeling P."/>
            <person name="Hampl V."/>
        </authorList>
    </citation>
    <scope>NUCLEOTIDE SEQUENCE [LARGE SCALE GENOMIC DNA]</scope>
    <source>
        <strain evidence="1">ST1C</strain>
    </source>
</reference>
<feature type="non-terminal residue" evidence="1">
    <location>
        <position position="34"/>
    </location>
</feature>
<comment type="caution">
    <text evidence="1">The sequence shown here is derived from an EMBL/GenBank/DDBJ whole genome shotgun (WGS) entry which is preliminary data.</text>
</comment>
<accession>A0A5J4S3M5</accession>